<feature type="region of interest" description="Disordered" evidence="1">
    <location>
        <begin position="64"/>
        <end position="104"/>
    </location>
</feature>
<name>A0A8J8ND21_HALGN</name>
<feature type="region of interest" description="Disordered" evidence="1">
    <location>
        <begin position="1"/>
        <end position="39"/>
    </location>
</feature>
<proteinExistence type="predicted"/>
<protein>
    <submittedName>
        <fullName evidence="2">Uncharacterized protein</fullName>
    </submittedName>
</protein>
<feature type="compositionally biased region" description="Polar residues" evidence="1">
    <location>
        <begin position="81"/>
        <end position="103"/>
    </location>
</feature>
<sequence>MAQQHPPPSYPIQHQAPLHTYGYSHSMEEDEPRSLLTTPVYQQPLYNDHEVIKVQVPQAFMENIPLKKEKSEPAQPRLEYNKSSPTDQQQPYSQQRPTAQSKDVSMYQLVMQEREDEFFVISREKA</sequence>
<evidence type="ECO:0000313" key="2">
    <source>
        <dbReference type="EMBL" id="TNV72375.1"/>
    </source>
</evidence>
<reference evidence="2" key="1">
    <citation type="submission" date="2019-06" db="EMBL/GenBank/DDBJ databases">
        <authorList>
            <person name="Zheng W."/>
        </authorList>
    </citation>
    <scope>NUCLEOTIDE SEQUENCE</scope>
    <source>
        <strain evidence="2">QDHG01</strain>
    </source>
</reference>
<feature type="compositionally biased region" description="Pro residues" evidence="1">
    <location>
        <begin position="1"/>
        <end position="10"/>
    </location>
</feature>
<evidence type="ECO:0000313" key="3">
    <source>
        <dbReference type="Proteomes" id="UP000785679"/>
    </source>
</evidence>
<dbReference type="EMBL" id="RRYP01022621">
    <property type="protein sequence ID" value="TNV72375.1"/>
    <property type="molecule type" value="Genomic_DNA"/>
</dbReference>
<dbReference type="Proteomes" id="UP000785679">
    <property type="component" value="Unassembled WGS sequence"/>
</dbReference>
<accession>A0A8J8ND21</accession>
<gene>
    <name evidence="2" type="ORF">FGO68_gene17009</name>
</gene>
<comment type="caution">
    <text evidence="2">The sequence shown here is derived from an EMBL/GenBank/DDBJ whole genome shotgun (WGS) entry which is preliminary data.</text>
</comment>
<dbReference type="AlphaFoldDB" id="A0A8J8ND21"/>
<keyword evidence="3" id="KW-1185">Reference proteome</keyword>
<evidence type="ECO:0000256" key="1">
    <source>
        <dbReference type="SAM" id="MobiDB-lite"/>
    </source>
</evidence>
<organism evidence="2 3">
    <name type="scientific">Halteria grandinella</name>
    <dbReference type="NCBI Taxonomy" id="5974"/>
    <lineage>
        <taxon>Eukaryota</taxon>
        <taxon>Sar</taxon>
        <taxon>Alveolata</taxon>
        <taxon>Ciliophora</taxon>
        <taxon>Intramacronucleata</taxon>
        <taxon>Spirotrichea</taxon>
        <taxon>Stichotrichia</taxon>
        <taxon>Sporadotrichida</taxon>
        <taxon>Halteriidae</taxon>
        <taxon>Halteria</taxon>
    </lineage>
</organism>